<dbReference type="Proteomes" id="UP001359485">
    <property type="component" value="Unassembled WGS sequence"/>
</dbReference>
<protein>
    <submittedName>
        <fullName evidence="1">Uncharacterized protein</fullName>
    </submittedName>
</protein>
<organism evidence="1 2">
    <name type="scientific">Polyplax serrata</name>
    <name type="common">Common mouse louse</name>
    <dbReference type="NCBI Taxonomy" id="468196"/>
    <lineage>
        <taxon>Eukaryota</taxon>
        <taxon>Metazoa</taxon>
        <taxon>Ecdysozoa</taxon>
        <taxon>Arthropoda</taxon>
        <taxon>Hexapoda</taxon>
        <taxon>Insecta</taxon>
        <taxon>Pterygota</taxon>
        <taxon>Neoptera</taxon>
        <taxon>Paraneoptera</taxon>
        <taxon>Psocodea</taxon>
        <taxon>Troctomorpha</taxon>
        <taxon>Phthiraptera</taxon>
        <taxon>Anoplura</taxon>
        <taxon>Polyplacidae</taxon>
        <taxon>Polyplax</taxon>
    </lineage>
</organism>
<dbReference type="EMBL" id="JAWJWF010000045">
    <property type="protein sequence ID" value="KAK6626962.1"/>
    <property type="molecule type" value="Genomic_DNA"/>
</dbReference>
<gene>
    <name evidence="1" type="ORF">RUM44_009439</name>
</gene>
<proteinExistence type="predicted"/>
<evidence type="ECO:0000313" key="1">
    <source>
        <dbReference type="EMBL" id="KAK6626962.1"/>
    </source>
</evidence>
<sequence>MIFLGTQGKISEKGTELEENLEKVVVLVASWDLYYFINEHNLHLSRMPEKEIDRNEGSCMKSLFKRQKGSEC</sequence>
<accession>A0ABR1ASP3</accession>
<comment type="caution">
    <text evidence="1">The sequence shown here is derived from an EMBL/GenBank/DDBJ whole genome shotgun (WGS) entry which is preliminary data.</text>
</comment>
<name>A0ABR1ASP3_POLSC</name>
<reference evidence="1 2" key="1">
    <citation type="submission" date="2023-09" db="EMBL/GenBank/DDBJ databases">
        <title>Genomes of two closely related lineages of the louse Polyplax serrata with different host specificities.</title>
        <authorList>
            <person name="Martinu J."/>
            <person name="Tarabai H."/>
            <person name="Stefka J."/>
            <person name="Hypsa V."/>
        </authorList>
    </citation>
    <scope>NUCLEOTIDE SEQUENCE [LARGE SCALE GENOMIC DNA]</scope>
    <source>
        <strain evidence="1">98ZLc_SE</strain>
    </source>
</reference>
<evidence type="ECO:0000313" key="2">
    <source>
        <dbReference type="Proteomes" id="UP001359485"/>
    </source>
</evidence>
<keyword evidence="2" id="KW-1185">Reference proteome</keyword>